<evidence type="ECO:0000256" key="9">
    <source>
        <dbReference type="SAM" id="Phobius"/>
    </source>
</evidence>
<feature type="transmembrane region" description="Helical" evidence="9">
    <location>
        <begin position="314"/>
        <end position="339"/>
    </location>
</feature>
<feature type="transmembrane region" description="Helical" evidence="9">
    <location>
        <begin position="527"/>
        <end position="548"/>
    </location>
</feature>
<organism evidence="10 11">
    <name type="scientific">Orchesella dallaii</name>
    <dbReference type="NCBI Taxonomy" id="48710"/>
    <lineage>
        <taxon>Eukaryota</taxon>
        <taxon>Metazoa</taxon>
        <taxon>Ecdysozoa</taxon>
        <taxon>Arthropoda</taxon>
        <taxon>Hexapoda</taxon>
        <taxon>Collembola</taxon>
        <taxon>Entomobryomorpha</taxon>
        <taxon>Entomobryoidea</taxon>
        <taxon>Orchesellidae</taxon>
        <taxon>Orchesellinae</taxon>
        <taxon>Orchesella</taxon>
    </lineage>
</organism>
<feature type="transmembrane region" description="Helical" evidence="9">
    <location>
        <begin position="351"/>
        <end position="372"/>
    </location>
</feature>
<feature type="transmembrane region" description="Helical" evidence="9">
    <location>
        <begin position="68"/>
        <end position="86"/>
    </location>
</feature>
<comment type="caution">
    <text evidence="10">The sequence shown here is derived from an EMBL/GenBank/DDBJ whole genome shotgun (WGS) entry which is preliminary data.</text>
</comment>
<dbReference type="PRINTS" id="PR00176">
    <property type="entry name" value="NANEUSMPORT"/>
</dbReference>
<reference evidence="10 11" key="1">
    <citation type="submission" date="2024-08" db="EMBL/GenBank/DDBJ databases">
        <authorList>
            <person name="Cucini C."/>
            <person name="Frati F."/>
        </authorList>
    </citation>
    <scope>NUCLEOTIDE SEQUENCE [LARGE SCALE GENOMIC DNA]</scope>
</reference>
<protein>
    <recommendedName>
        <fullName evidence="8">Transporter</fullName>
    </recommendedName>
</protein>
<keyword evidence="6 9" id="KW-1133">Transmembrane helix</keyword>
<name>A0ABP1RKS3_9HEXA</name>
<dbReference type="PROSITE" id="PS00610">
    <property type="entry name" value="NA_NEUROTRAN_SYMP_1"/>
    <property type="match status" value="1"/>
</dbReference>
<gene>
    <name evidence="10" type="ORF">ODALV1_LOCUS23365</name>
</gene>
<comment type="subcellular location">
    <subcellularLocation>
        <location evidence="1">Membrane</location>
        <topology evidence="1">Multi-pass membrane protein</topology>
    </subcellularLocation>
</comment>
<evidence type="ECO:0000256" key="3">
    <source>
        <dbReference type="ARBA" id="ARBA00022448"/>
    </source>
</evidence>
<feature type="transmembrane region" description="Helical" evidence="9">
    <location>
        <begin position="560"/>
        <end position="586"/>
    </location>
</feature>
<dbReference type="PROSITE" id="PS00754">
    <property type="entry name" value="NA_NEUROTRAN_SYMP_2"/>
    <property type="match status" value="1"/>
</dbReference>
<feature type="transmembrane region" description="Helical" evidence="9">
    <location>
        <begin position="98"/>
        <end position="119"/>
    </location>
</feature>
<evidence type="ECO:0000313" key="11">
    <source>
        <dbReference type="Proteomes" id="UP001642540"/>
    </source>
</evidence>
<evidence type="ECO:0000256" key="5">
    <source>
        <dbReference type="ARBA" id="ARBA00022847"/>
    </source>
</evidence>
<evidence type="ECO:0000256" key="8">
    <source>
        <dbReference type="RuleBase" id="RU003732"/>
    </source>
</evidence>
<feature type="transmembrane region" description="Helical" evidence="9">
    <location>
        <begin position="271"/>
        <end position="294"/>
    </location>
</feature>
<dbReference type="Proteomes" id="UP001642540">
    <property type="component" value="Unassembled WGS sequence"/>
</dbReference>
<evidence type="ECO:0000256" key="7">
    <source>
        <dbReference type="ARBA" id="ARBA00023136"/>
    </source>
</evidence>
<proteinExistence type="inferred from homology"/>
<dbReference type="PANTHER" id="PTHR11616:SF279">
    <property type="entry name" value="SODIUM-DEPENDENT SEROTONIN TRANSPORTER"/>
    <property type="match status" value="1"/>
</dbReference>
<keyword evidence="5 8" id="KW-0769">Symport</keyword>
<dbReference type="PROSITE" id="PS50267">
    <property type="entry name" value="NA_NEUROTRAN_SYMP_3"/>
    <property type="match status" value="1"/>
</dbReference>
<feature type="transmembrane region" description="Helical" evidence="9">
    <location>
        <begin position="452"/>
        <end position="477"/>
    </location>
</feature>
<feature type="transmembrane region" description="Helical" evidence="9">
    <location>
        <begin position="483"/>
        <end position="506"/>
    </location>
</feature>
<evidence type="ECO:0000256" key="4">
    <source>
        <dbReference type="ARBA" id="ARBA00022692"/>
    </source>
</evidence>
<dbReference type="InterPro" id="IPR000175">
    <property type="entry name" value="Na/ntran_symport"/>
</dbReference>
<keyword evidence="3 8" id="KW-0813">Transport</keyword>
<dbReference type="EMBL" id="CAXLJM020000078">
    <property type="protein sequence ID" value="CAL8129655.1"/>
    <property type="molecule type" value="Genomic_DNA"/>
</dbReference>
<dbReference type="SUPFAM" id="SSF161070">
    <property type="entry name" value="SNF-like"/>
    <property type="match status" value="1"/>
</dbReference>
<sequence>MLSSTGTSDGSSAESIAQTDANNISQRLTNKVDNNSAASESCNKPAADALTIALATDGRETWDKKIEFLLAVIGFAVDLGNVWRFPYVCYANGGGAFLIPYCIMLIFGGLPLFYMELALGQYYRSGCITIWRHICPALKGIGYAICIIDLYVGMHYNTIISWAVYYLVQSFQAELPWISCNNTWNTDACVTLDTIASYNLTDMGNMTSNLTTSTSPAKEYYERQVLEMHLSDGLERLGDIRWPLVFCALIVFILVYFSLWKGVRSTGKAVWITALAPYCVLFILLVRGITLPGADLGIKYYLTPDWQKLYKPKVWIDAATQIFFSLGPGFGTLLALSSYNKFHNNCYRDAIITSTINCLTSFLAGFVIFSVVGHMSKIQNKKIDELGIDGPGLIFIVYPEAIASMVVPNFWSVIFFLMLITLGLDSTFGGLEAIITALCDEYPNLLGRNREIFVAVLLVFVFIGSLPTCTQGGYYLVNFLTTYGPGISVIFVVFLEAAAVCWLYGTKRFSGDIEKMIGKQPNRFWKITWQYISPVFILIIFIFSFFSYEELNTAEYQYPKWSIIVGWMLTLSSIICVPIYIIYMFIRTPGSFLERLRKMKTPCEPVTMRVYQPSTNYGTSV</sequence>
<evidence type="ECO:0000256" key="2">
    <source>
        <dbReference type="ARBA" id="ARBA00006459"/>
    </source>
</evidence>
<dbReference type="InterPro" id="IPR037272">
    <property type="entry name" value="SNS_sf"/>
</dbReference>
<feature type="transmembrane region" description="Helical" evidence="9">
    <location>
        <begin position="240"/>
        <end position="259"/>
    </location>
</feature>
<feature type="transmembrane region" description="Helical" evidence="9">
    <location>
        <begin position="410"/>
        <end position="431"/>
    </location>
</feature>
<keyword evidence="7 9" id="KW-0472">Membrane</keyword>
<dbReference type="Pfam" id="PF00209">
    <property type="entry name" value="SNF"/>
    <property type="match status" value="1"/>
</dbReference>
<feature type="transmembrane region" description="Helical" evidence="9">
    <location>
        <begin position="140"/>
        <end position="168"/>
    </location>
</feature>
<dbReference type="PANTHER" id="PTHR11616">
    <property type="entry name" value="SODIUM/CHLORIDE DEPENDENT TRANSPORTER"/>
    <property type="match status" value="1"/>
</dbReference>
<dbReference type="NCBIfam" id="NF037979">
    <property type="entry name" value="Na_transp"/>
    <property type="match status" value="1"/>
</dbReference>
<keyword evidence="11" id="KW-1185">Reference proteome</keyword>
<evidence type="ECO:0000256" key="1">
    <source>
        <dbReference type="ARBA" id="ARBA00004141"/>
    </source>
</evidence>
<evidence type="ECO:0000256" key="6">
    <source>
        <dbReference type="ARBA" id="ARBA00022989"/>
    </source>
</evidence>
<evidence type="ECO:0000313" key="10">
    <source>
        <dbReference type="EMBL" id="CAL8129655.1"/>
    </source>
</evidence>
<keyword evidence="4 8" id="KW-0812">Transmembrane</keyword>
<comment type="similarity">
    <text evidence="2 8">Belongs to the sodium:neurotransmitter symporter (SNF) (TC 2.A.22) family.</text>
</comment>
<accession>A0ABP1RKS3</accession>